<evidence type="ECO:0000313" key="3">
    <source>
        <dbReference type="Proteomes" id="UP000011713"/>
    </source>
</evidence>
<dbReference type="VEuPathDB" id="FungiDB:HpaG809633"/>
<dbReference type="EnsemblProtists" id="HpaT809633">
    <property type="protein sequence ID" value="HpaP809633"/>
    <property type="gene ID" value="HpaG809633"/>
</dbReference>
<name>M4BT48_HYAAE</name>
<keyword evidence="3" id="KW-1185">Reference proteome</keyword>
<dbReference type="Proteomes" id="UP000011713">
    <property type="component" value="Unassembled WGS sequence"/>
</dbReference>
<organism evidence="2 3">
    <name type="scientific">Hyaloperonospora arabidopsidis (strain Emoy2)</name>
    <name type="common">Downy mildew agent</name>
    <name type="synonym">Peronospora arabidopsidis</name>
    <dbReference type="NCBI Taxonomy" id="559515"/>
    <lineage>
        <taxon>Eukaryota</taxon>
        <taxon>Sar</taxon>
        <taxon>Stramenopiles</taxon>
        <taxon>Oomycota</taxon>
        <taxon>Peronosporomycetes</taxon>
        <taxon>Peronosporales</taxon>
        <taxon>Peronosporaceae</taxon>
        <taxon>Hyaloperonospora</taxon>
    </lineage>
</organism>
<accession>M4BT48</accession>
<reference evidence="2" key="2">
    <citation type="submission" date="2015-06" db="UniProtKB">
        <authorList>
            <consortium name="EnsemblProtists"/>
        </authorList>
    </citation>
    <scope>IDENTIFICATION</scope>
    <source>
        <strain evidence="2">Emoy2</strain>
    </source>
</reference>
<protein>
    <submittedName>
        <fullName evidence="2">Uncharacterized protein</fullName>
    </submittedName>
</protein>
<reference evidence="3" key="1">
    <citation type="journal article" date="2010" name="Science">
        <title>Signatures of adaptation to obligate biotrophy in the Hyaloperonospora arabidopsidis genome.</title>
        <authorList>
            <person name="Baxter L."/>
            <person name="Tripathy S."/>
            <person name="Ishaque N."/>
            <person name="Boot N."/>
            <person name="Cabral A."/>
            <person name="Kemen E."/>
            <person name="Thines M."/>
            <person name="Ah-Fong A."/>
            <person name="Anderson R."/>
            <person name="Badejoko W."/>
            <person name="Bittner-Eddy P."/>
            <person name="Boore J.L."/>
            <person name="Chibucos M.C."/>
            <person name="Coates M."/>
            <person name="Dehal P."/>
            <person name="Delehaunty K."/>
            <person name="Dong S."/>
            <person name="Downton P."/>
            <person name="Dumas B."/>
            <person name="Fabro G."/>
            <person name="Fronick C."/>
            <person name="Fuerstenberg S.I."/>
            <person name="Fulton L."/>
            <person name="Gaulin E."/>
            <person name="Govers F."/>
            <person name="Hughes L."/>
            <person name="Humphray S."/>
            <person name="Jiang R.H."/>
            <person name="Judelson H."/>
            <person name="Kamoun S."/>
            <person name="Kyung K."/>
            <person name="Meijer H."/>
            <person name="Minx P."/>
            <person name="Morris P."/>
            <person name="Nelson J."/>
            <person name="Phuntumart V."/>
            <person name="Qutob D."/>
            <person name="Rehmany A."/>
            <person name="Rougon-Cardoso A."/>
            <person name="Ryden P."/>
            <person name="Torto-Alalibo T."/>
            <person name="Studholme D."/>
            <person name="Wang Y."/>
            <person name="Win J."/>
            <person name="Wood J."/>
            <person name="Clifton S.W."/>
            <person name="Rogers J."/>
            <person name="Van den Ackerveken G."/>
            <person name="Jones J.D."/>
            <person name="McDowell J.M."/>
            <person name="Beynon J."/>
            <person name="Tyler B.M."/>
        </authorList>
    </citation>
    <scope>NUCLEOTIDE SEQUENCE [LARGE SCALE GENOMIC DNA]</scope>
    <source>
        <strain evidence="3">Emoy2</strain>
    </source>
</reference>
<dbReference type="InParanoid" id="M4BT48"/>
<dbReference type="EMBL" id="JH597821">
    <property type="status" value="NOT_ANNOTATED_CDS"/>
    <property type="molecule type" value="Genomic_DNA"/>
</dbReference>
<evidence type="ECO:0000313" key="2">
    <source>
        <dbReference type="EnsemblProtists" id="HpaP809633"/>
    </source>
</evidence>
<evidence type="ECO:0000256" key="1">
    <source>
        <dbReference type="SAM" id="MobiDB-lite"/>
    </source>
</evidence>
<proteinExistence type="predicted"/>
<feature type="region of interest" description="Disordered" evidence="1">
    <location>
        <begin position="1"/>
        <end position="22"/>
    </location>
</feature>
<sequence>MLARDVPDVAEEYETNKRSANATDAVDSSYDLASRDAQELAVDDDPLSDFKVYYEAREQLNILTIERDYRKDHDDRMSIDHRCVNASTDRQGALSCDAAQILGALRGSSQSGRSMVGFAGVFPVRTPRRPIPAVLGATSLRSTMGTLHGYRRNTCGTRHESDDIYAGVNCQ</sequence>
<dbReference type="HOGENOM" id="CLU_1565866_0_0_1"/>
<dbReference type="AlphaFoldDB" id="M4BT48"/>